<sequence>MYKISNPDSFRNNIVSKIKTVLENEKDSINLEKGVFNYAIRESGNRKIIKKWENPYFVQIYIDRLRSIYINLKNEDLLQQIKNGELTPQNLAFMSHQEMNPKNWKSLIDEKIKRDANKYSNNLQASTDMFTCKKCKSKKCTYYELQTRSADEPATIFVTCLDCGKNWKT</sequence>
<dbReference type="PROSITE" id="PS51133">
    <property type="entry name" value="ZF_TFIIS_2"/>
    <property type="match status" value="1"/>
</dbReference>
<dbReference type="CDD" id="cd13749">
    <property type="entry name" value="Zn-ribbon_TFIIS"/>
    <property type="match status" value="1"/>
</dbReference>
<keyword evidence="2" id="KW-0863">Zinc-finger</keyword>
<keyword evidence="3" id="KW-0862">Zinc</keyword>
<keyword evidence="1" id="KW-0479">Metal-binding</keyword>
<evidence type="ECO:0000256" key="1">
    <source>
        <dbReference type="ARBA" id="ARBA00022723"/>
    </source>
</evidence>
<dbReference type="GO" id="GO:0006351">
    <property type="term" value="P:DNA-templated transcription"/>
    <property type="evidence" value="ECO:0007669"/>
    <property type="project" value="InterPro"/>
</dbReference>
<dbReference type="SUPFAM" id="SSF57783">
    <property type="entry name" value="Zinc beta-ribbon"/>
    <property type="match status" value="1"/>
</dbReference>
<dbReference type="PROSITE" id="PS00466">
    <property type="entry name" value="ZF_TFIIS_1"/>
    <property type="match status" value="1"/>
</dbReference>
<dbReference type="SMART" id="SM00440">
    <property type="entry name" value="ZnF_C2C2"/>
    <property type="match status" value="1"/>
</dbReference>
<dbReference type="Pfam" id="PF07500">
    <property type="entry name" value="TFIIS_M"/>
    <property type="match status" value="1"/>
</dbReference>
<evidence type="ECO:0000256" key="3">
    <source>
        <dbReference type="ARBA" id="ARBA00022833"/>
    </source>
</evidence>
<dbReference type="Pfam" id="PF01096">
    <property type="entry name" value="Zn_ribbon_TFIIS"/>
    <property type="match status" value="1"/>
</dbReference>
<dbReference type="PANTHER" id="PTHR11477">
    <property type="entry name" value="TRANSCRIPTION FACTOR S-II ZINC FINGER DOMAIN-CONTAINING PROTEIN"/>
    <property type="match status" value="1"/>
</dbReference>
<dbReference type="Gene3D" id="2.20.25.10">
    <property type="match status" value="1"/>
</dbReference>
<dbReference type="InterPro" id="IPR001222">
    <property type="entry name" value="Znf_TFIIS"/>
</dbReference>
<organism evidence="6">
    <name type="scientific">viral metagenome</name>
    <dbReference type="NCBI Taxonomy" id="1070528"/>
    <lineage>
        <taxon>unclassified sequences</taxon>
        <taxon>metagenomes</taxon>
        <taxon>organismal metagenomes</taxon>
    </lineage>
</organism>
<evidence type="ECO:0000313" key="6">
    <source>
        <dbReference type="EMBL" id="QHT83604.1"/>
    </source>
</evidence>
<protein>
    <recommendedName>
        <fullName evidence="7">TFIIS-type domain-containing protein</fullName>
    </recommendedName>
</protein>
<dbReference type="EMBL" id="MN740010">
    <property type="protein sequence ID" value="QHT83604.1"/>
    <property type="molecule type" value="Genomic_DNA"/>
</dbReference>
<dbReference type="GO" id="GO:0003676">
    <property type="term" value="F:nucleic acid binding"/>
    <property type="evidence" value="ECO:0007669"/>
    <property type="project" value="InterPro"/>
</dbReference>
<dbReference type="InterPro" id="IPR003618">
    <property type="entry name" value="TFIIS_cen_dom"/>
</dbReference>
<dbReference type="Gene3D" id="1.10.472.30">
    <property type="entry name" value="Transcription elongation factor S-II, central domain"/>
    <property type="match status" value="1"/>
</dbReference>
<dbReference type="InterPro" id="IPR035100">
    <property type="entry name" value="TF_IIS-typ"/>
</dbReference>
<dbReference type="PIRSF" id="PIRSF006704">
    <property type="entry name" value="TF_IIS"/>
    <property type="match status" value="1"/>
</dbReference>
<evidence type="ECO:0000259" key="5">
    <source>
        <dbReference type="PROSITE" id="PS51321"/>
    </source>
</evidence>
<dbReference type="InterPro" id="IPR036575">
    <property type="entry name" value="TFIIS_cen_dom_sf"/>
</dbReference>
<evidence type="ECO:0000259" key="4">
    <source>
        <dbReference type="PROSITE" id="PS51133"/>
    </source>
</evidence>
<dbReference type="GO" id="GO:0008270">
    <property type="term" value="F:zinc ion binding"/>
    <property type="evidence" value="ECO:0007669"/>
    <property type="project" value="UniProtKB-KW"/>
</dbReference>
<dbReference type="PROSITE" id="PS51321">
    <property type="entry name" value="TFIIS_CENTRAL"/>
    <property type="match status" value="1"/>
</dbReference>
<feature type="domain" description="TFIIS central" evidence="5">
    <location>
        <begin position="10"/>
        <end position="127"/>
    </location>
</feature>
<evidence type="ECO:0008006" key="7">
    <source>
        <dbReference type="Google" id="ProtNLM"/>
    </source>
</evidence>
<feature type="domain" description="TFIIS-type" evidence="4">
    <location>
        <begin position="128"/>
        <end position="168"/>
    </location>
</feature>
<reference evidence="6" key="1">
    <citation type="journal article" date="2020" name="Nature">
        <title>Giant virus diversity and host interactions through global metagenomics.</title>
        <authorList>
            <person name="Schulz F."/>
            <person name="Roux S."/>
            <person name="Paez-Espino D."/>
            <person name="Jungbluth S."/>
            <person name="Walsh D.A."/>
            <person name="Denef V.J."/>
            <person name="McMahon K.D."/>
            <person name="Konstantinidis K.T."/>
            <person name="Eloe-Fadrosh E.A."/>
            <person name="Kyrpides N.C."/>
            <person name="Woyke T."/>
        </authorList>
    </citation>
    <scope>NUCLEOTIDE SEQUENCE</scope>
    <source>
        <strain evidence="6">GVMAG-M-3300023184-168</strain>
    </source>
</reference>
<proteinExistence type="predicted"/>
<dbReference type="AlphaFoldDB" id="A0A6C0HT17"/>
<accession>A0A6C0HT17</accession>
<dbReference type="SUPFAM" id="SSF46942">
    <property type="entry name" value="Elongation factor TFIIS domain 2"/>
    <property type="match status" value="1"/>
</dbReference>
<dbReference type="PANTHER" id="PTHR11477:SF0">
    <property type="entry name" value="IP08861P-RELATED"/>
    <property type="match status" value="1"/>
</dbReference>
<name>A0A6C0HT17_9ZZZZ</name>
<evidence type="ECO:0000256" key="2">
    <source>
        <dbReference type="ARBA" id="ARBA00022771"/>
    </source>
</evidence>
<dbReference type="GO" id="GO:0005634">
    <property type="term" value="C:nucleus"/>
    <property type="evidence" value="ECO:0007669"/>
    <property type="project" value="TreeGrafter"/>
</dbReference>